<dbReference type="EMBL" id="CM046131">
    <property type="protein sequence ID" value="KAI8430461.1"/>
    <property type="molecule type" value="Genomic_DNA"/>
</dbReference>
<organism evidence="1 2">
    <name type="scientific">Choristoneura fumiferana</name>
    <name type="common">Spruce budworm moth</name>
    <name type="synonym">Archips fumiferana</name>
    <dbReference type="NCBI Taxonomy" id="7141"/>
    <lineage>
        <taxon>Eukaryota</taxon>
        <taxon>Metazoa</taxon>
        <taxon>Ecdysozoa</taxon>
        <taxon>Arthropoda</taxon>
        <taxon>Hexapoda</taxon>
        <taxon>Insecta</taxon>
        <taxon>Pterygota</taxon>
        <taxon>Neoptera</taxon>
        <taxon>Endopterygota</taxon>
        <taxon>Lepidoptera</taxon>
        <taxon>Glossata</taxon>
        <taxon>Ditrysia</taxon>
        <taxon>Tortricoidea</taxon>
        <taxon>Tortricidae</taxon>
        <taxon>Tortricinae</taxon>
        <taxon>Choristoneura</taxon>
    </lineage>
</organism>
<evidence type="ECO:0000313" key="2">
    <source>
        <dbReference type="Proteomes" id="UP001064048"/>
    </source>
</evidence>
<protein>
    <submittedName>
        <fullName evidence="1">Uncharacterized protein</fullName>
    </submittedName>
</protein>
<dbReference type="Proteomes" id="UP001064048">
    <property type="component" value="Chromosome Z"/>
</dbReference>
<name>A0ACC0K242_CHOFU</name>
<proteinExistence type="predicted"/>
<evidence type="ECO:0000313" key="1">
    <source>
        <dbReference type="EMBL" id="KAI8430461.1"/>
    </source>
</evidence>
<reference evidence="1 2" key="1">
    <citation type="journal article" date="2022" name="Genome Biol. Evol.">
        <title>The Spruce Budworm Genome: Reconstructing the Evolutionary History of Antifreeze Proteins.</title>
        <authorList>
            <person name="Beliveau C."/>
            <person name="Gagne P."/>
            <person name="Picq S."/>
            <person name="Vernygora O."/>
            <person name="Keeling C.I."/>
            <person name="Pinkney K."/>
            <person name="Doucet D."/>
            <person name="Wen F."/>
            <person name="Johnston J.S."/>
            <person name="Maaroufi H."/>
            <person name="Boyle B."/>
            <person name="Laroche J."/>
            <person name="Dewar K."/>
            <person name="Juretic N."/>
            <person name="Blackburn G."/>
            <person name="Nisole A."/>
            <person name="Brunet B."/>
            <person name="Brandao M."/>
            <person name="Lumley L."/>
            <person name="Duan J."/>
            <person name="Quan G."/>
            <person name="Lucarotti C.J."/>
            <person name="Roe A.D."/>
            <person name="Sperling F.A.H."/>
            <person name="Levesque R.C."/>
            <person name="Cusson M."/>
        </authorList>
    </citation>
    <scope>NUCLEOTIDE SEQUENCE [LARGE SCALE GENOMIC DNA]</scope>
    <source>
        <strain evidence="1">Glfc:IPQL:Cfum</strain>
    </source>
</reference>
<sequence>MGYSVARTFKSCLARVSPLGIVGGAPMINTSIGAEGGWQEKYGSTFPAQAAQSSSSLKVEEPVYDPHHHRHVEKPTSYSETMMHMLKGSIGAGILAMPDGFRRMGITAQYELCKRAKRGYMTYPQSLYAALATGPPSLRGPARCLAEFVDVVLIIWQVGLCCVYAVCDFYNYELPIRMHICALFVPLLILNMVKNLKLLSPISSLSNLITLLGLILVFYYLIEDDFDVDDEKMQIKSLIDIPVFVGTTLFALEAVGVILALEYNMDHPKRFLGYFGLFNIAMTMILALYALVGVFGYLKYGDNIKASLTLNLPQEQNRISHKYTTAATCDYFLRIVLVVIPVVFPALMDMCLWYPDKYGPCNYKLFRDLIIILCGIFSLVSGVYTSALEMIHEINKGSANNTMDEKAETVHLQPVAEPAKDGIPASFADDEDYDPHLHRQVNNPTNDFETLVHLLKCSLGTGILAMPQAFARSGLVTGILATVIVGIIVTYCLHVLVRSQYDICKRLRVPLLTYPESMSAALAAGPPSLRALARPAALAVDIFLVVYQLGICCVYIVFIAENIKTMVDPYYTIAIEIHMLIVLGPLIAINCIRNLKKLAPLSTLANLITFVGLAVVVYYLLSGTKSQAELDYWGSFSTFPLFFGTILFALTAVGVVVALENNMKTPKSFGKPLGVLNVGMAFIVLLYVTIGAIGYVFCVSECKDSITLNLPQGAWLATSVRGLFAVAIFISYALQCYVPVDVVWSGYVRPRLMRSHATQGKLLVSEYALRIALCLLTFVFAVSVPRLGLFISLFGALCLSALGICFPALMDMCVSWTESVAAQGGLLRRIKDWLLFLFGILGLVVGTYTALLAIVRSFQTVPAVPSTTN</sequence>
<gene>
    <name evidence="1" type="ORF">MSG28_000731</name>
</gene>
<comment type="caution">
    <text evidence="1">The sequence shown here is derived from an EMBL/GenBank/DDBJ whole genome shotgun (WGS) entry which is preliminary data.</text>
</comment>
<keyword evidence="2" id="KW-1185">Reference proteome</keyword>
<accession>A0ACC0K242</accession>